<sequence length="62" mass="7031">MFSSILHDARVLDFNPLHGWAQSMFLISLLIVGFLFLQFDGLAGRDLLTFESTPAHNLLLNR</sequence>
<reference evidence="3" key="1">
    <citation type="journal article" date="2014" name="Proc. Natl. Acad. Sci. U.S.A.">
        <title>Extensive sampling of basidiomycete genomes demonstrates inadequacy of the white-rot/brown-rot paradigm for wood decay fungi.</title>
        <authorList>
            <person name="Riley R."/>
            <person name="Salamov A.A."/>
            <person name="Brown D.W."/>
            <person name="Nagy L.G."/>
            <person name="Floudas D."/>
            <person name="Held B.W."/>
            <person name="Levasseur A."/>
            <person name="Lombard V."/>
            <person name="Morin E."/>
            <person name="Otillar R."/>
            <person name="Lindquist E.A."/>
            <person name="Sun H."/>
            <person name="LaButti K.M."/>
            <person name="Schmutz J."/>
            <person name="Jabbour D."/>
            <person name="Luo H."/>
            <person name="Baker S.E."/>
            <person name="Pisabarro A.G."/>
            <person name="Walton J.D."/>
            <person name="Blanchette R.A."/>
            <person name="Henrissat B."/>
            <person name="Martin F."/>
            <person name="Cullen D."/>
            <person name="Hibbett D.S."/>
            <person name="Grigoriev I.V."/>
        </authorList>
    </citation>
    <scope>NUCLEOTIDE SEQUENCE [LARGE SCALE GENOMIC DNA]</scope>
    <source>
        <strain evidence="3">CBS 339.88</strain>
    </source>
</reference>
<dbReference type="EMBL" id="KL142372">
    <property type="protein sequence ID" value="KDR80223.1"/>
    <property type="molecule type" value="Genomic_DNA"/>
</dbReference>
<accession>A0A067TMM7</accession>
<feature type="transmembrane region" description="Helical" evidence="1">
    <location>
        <begin position="20"/>
        <end position="37"/>
    </location>
</feature>
<dbReference type="HOGENOM" id="CLU_2904345_0_0_1"/>
<gene>
    <name evidence="2" type="ORF">GALMADRAFT_242520</name>
</gene>
<evidence type="ECO:0000256" key="1">
    <source>
        <dbReference type="SAM" id="Phobius"/>
    </source>
</evidence>
<keyword evidence="1" id="KW-1133">Transmembrane helix</keyword>
<organism evidence="2 3">
    <name type="scientific">Galerina marginata (strain CBS 339.88)</name>
    <dbReference type="NCBI Taxonomy" id="685588"/>
    <lineage>
        <taxon>Eukaryota</taxon>
        <taxon>Fungi</taxon>
        <taxon>Dikarya</taxon>
        <taxon>Basidiomycota</taxon>
        <taxon>Agaricomycotina</taxon>
        <taxon>Agaricomycetes</taxon>
        <taxon>Agaricomycetidae</taxon>
        <taxon>Agaricales</taxon>
        <taxon>Agaricineae</taxon>
        <taxon>Strophariaceae</taxon>
        <taxon>Galerina</taxon>
    </lineage>
</organism>
<name>A0A067TMM7_GALM3</name>
<proteinExistence type="predicted"/>
<evidence type="ECO:0000313" key="2">
    <source>
        <dbReference type="EMBL" id="KDR80223.1"/>
    </source>
</evidence>
<keyword evidence="1" id="KW-0472">Membrane</keyword>
<dbReference type="AlphaFoldDB" id="A0A067TMM7"/>
<keyword evidence="1" id="KW-0812">Transmembrane</keyword>
<evidence type="ECO:0000313" key="3">
    <source>
        <dbReference type="Proteomes" id="UP000027222"/>
    </source>
</evidence>
<dbReference type="Proteomes" id="UP000027222">
    <property type="component" value="Unassembled WGS sequence"/>
</dbReference>
<protein>
    <submittedName>
        <fullName evidence="2">Uncharacterized protein</fullName>
    </submittedName>
</protein>
<keyword evidence="3" id="KW-1185">Reference proteome</keyword>